<dbReference type="AlphaFoldDB" id="A0A6C0JNA5"/>
<accession>A0A6C0JNA5</accession>
<keyword evidence="1" id="KW-0812">Transmembrane</keyword>
<evidence type="ECO:0000313" key="2">
    <source>
        <dbReference type="EMBL" id="QHU06843.1"/>
    </source>
</evidence>
<keyword evidence="1" id="KW-0472">Membrane</keyword>
<evidence type="ECO:0000256" key="1">
    <source>
        <dbReference type="SAM" id="Phobius"/>
    </source>
</evidence>
<keyword evidence="1" id="KW-1133">Transmembrane helix</keyword>
<sequence length="62" mass="6605">MVTPVQHHIIIIMGIIVLTALGSGLALFHFTANAAQKKTDELKLKLKESGNPVLDVAASLIL</sequence>
<organism evidence="2">
    <name type="scientific">viral metagenome</name>
    <dbReference type="NCBI Taxonomy" id="1070528"/>
    <lineage>
        <taxon>unclassified sequences</taxon>
        <taxon>metagenomes</taxon>
        <taxon>organismal metagenomes</taxon>
    </lineage>
</organism>
<protein>
    <submittedName>
        <fullName evidence="2">Uncharacterized protein</fullName>
    </submittedName>
</protein>
<feature type="transmembrane region" description="Helical" evidence="1">
    <location>
        <begin position="6"/>
        <end position="28"/>
    </location>
</feature>
<reference evidence="2" key="1">
    <citation type="journal article" date="2020" name="Nature">
        <title>Giant virus diversity and host interactions through global metagenomics.</title>
        <authorList>
            <person name="Schulz F."/>
            <person name="Roux S."/>
            <person name="Paez-Espino D."/>
            <person name="Jungbluth S."/>
            <person name="Walsh D.A."/>
            <person name="Denef V.J."/>
            <person name="McMahon K.D."/>
            <person name="Konstantinidis K.T."/>
            <person name="Eloe-Fadrosh E.A."/>
            <person name="Kyrpides N.C."/>
            <person name="Woyke T."/>
        </authorList>
    </citation>
    <scope>NUCLEOTIDE SEQUENCE</scope>
    <source>
        <strain evidence="2">GVMAG-S-1038524-41</strain>
    </source>
</reference>
<name>A0A6C0JNA5_9ZZZZ</name>
<dbReference type="EMBL" id="MN740668">
    <property type="protein sequence ID" value="QHU06843.1"/>
    <property type="molecule type" value="Genomic_DNA"/>
</dbReference>
<proteinExistence type="predicted"/>